<keyword evidence="3" id="KW-1185">Reference proteome</keyword>
<dbReference type="Proteomes" id="UP000035009">
    <property type="component" value="Unassembled WGS sequence"/>
</dbReference>
<name>M3UT28_GORML</name>
<dbReference type="OrthoDB" id="64737at2"/>
<feature type="transmembrane region" description="Helical" evidence="1">
    <location>
        <begin position="7"/>
        <end position="26"/>
    </location>
</feature>
<evidence type="ECO:0008006" key="4">
    <source>
        <dbReference type="Google" id="ProtNLM"/>
    </source>
</evidence>
<evidence type="ECO:0000313" key="2">
    <source>
        <dbReference type="EMBL" id="GAC78462.1"/>
    </source>
</evidence>
<feature type="transmembrane region" description="Helical" evidence="1">
    <location>
        <begin position="74"/>
        <end position="93"/>
    </location>
</feature>
<evidence type="ECO:0000313" key="3">
    <source>
        <dbReference type="Proteomes" id="UP000035009"/>
    </source>
</evidence>
<gene>
    <name evidence="2" type="ORF">GM1_003_02010</name>
</gene>
<feature type="transmembrane region" description="Helical" evidence="1">
    <location>
        <begin position="105"/>
        <end position="127"/>
    </location>
</feature>
<feature type="transmembrane region" description="Helical" evidence="1">
    <location>
        <begin position="32"/>
        <end position="53"/>
    </location>
</feature>
<dbReference type="AlphaFoldDB" id="M3UT28"/>
<sequence>MIDRDDVAAGVATAADLIVVVLALYSLFAANFYALLAWEIAAAVYLLCTGVVIRRRVRRGTSDPRTGLLSRLSWIVPLATSLAGVNAAVVALLGQSYAEKYADSAGSAALLGVTGIVLSWLLLHVAFMHIYMSRYSESAAPALSFPEDRGPDDDDVPPREPGYPEFIYFAFTLGTTFATSDVEVRTRRMRSAVVVHSVWSFFYNALVVAVAFQVLQRFATL</sequence>
<dbReference type="InterPro" id="IPR009781">
    <property type="entry name" value="DUF1345"/>
</dbReference>
<feature type="transmembrane region" description="Helical" evidence="1">
    <location>
        <begin position="193"/>
        <end position="215"/>
    </location>
</feature>
<keyword evidence="1" id="KW-0812">Transmembrane</keyword>
<dbReference type="eggNOG" id="COG4291">
    <property type="taxonomic scope" value="Bacteria"/>
</dbReference>
<dbReference type="EMBL" id="BAOP01000003">
    <property type="protein sequence ID" value="GAC78462.1"/>
    <property type="molecule type" value="Genomic_DNA"/>
</dbReference>
<dbReference type="Pfam" id="PF07077">
    <property type="entry name" value="DUF1345"/>
    <property type="match status" value="1"/>
</dbReference>
<keyword evidence="1" id="KW-1133">Transmembrane helix</keyword>
<evidence type="ECO:0000256" key="1">
    <source>
        <dbReference type="SAM" id="Phobius"/>
    </source>
</evidence>
<dbReference type="STRING" id="410332.SAMN04488550_2444"/>
<protein>
    <recommendedName>
        <fullName evidence="4">DUF1345 domain-containing protein</fullName>
    </recommendedName>
</protein>
<organism evidence="2 3">
    <name type="scientific">Gordonia malaquae NBRC 108250</name>
    <dbReference type="NCBI Taxonomy" id="1223542"/>
    <lineage>
        <taxon>Bacteria</taxon>
        <taxon>Bacillati</taxon>
        <taxon>Actinomycetota</taxon>
        <taxon>Actinomycetes</taxon>
        <taxon>Mycobacteriales</taxon>
        <taxon>Gordoniaceae</taxon>
        <taxon>Gordonia</taxon>
    </lineage>
</organism>
<dbReference type="RefSeq" id="WP_008376469.1">
    <property type="nucleotide sequence ID" value="NZ_BAOP01000003.1"/>
</dbReference>
<keyword evidence="1" id="KW-0472">Membrane</keyword>
<comment type="caution">
    <text evidence="2">The sequence shown here is derived from an EMBL/GenBank/DDBJ whole genome shotgun (WGS) entry which is preliminary data.</text>
</comment>
<proteinExistence type="predicted"/>
<reference evidence="2 3" key="1">
    <citation type="submission" date="2013-02" db="EMBL/GenBank/DDBJ databases">
        <title>Whole genome shotgun sequence of Gordonia malaquae NBRC 108250.</title>
        <authorList>
            <person name="Yoshida I."/>
            <person name="Hosoyama A."/>
            <person name="Tsuchikane K."/>
            <person name="Ando Y."/>
            <person name="Baba S."/>
            <person name="Ohji S."/>
            <person name="Hamada M."/>
            <person name="Tamura T."/>
            <person name="Yamazoe A."/>
            <person name="Yamazaki S."/>
            <person name="Fujita N."/>
        </authorList>
    </citation>
    <scope>NUCLEOTIDE SEQUENCE [LARGE SCALE GENOMIC DNA]</scope>
    <source>
        <strain evidence="2 3">NBRC 108250</strain>
    </source>
</reference>
<accession>M3UT28</accession>